<dbReference type="EMBL" id="UOYO01000043">
    <property type="protein sequence ID" value="VAY88071.1"/>
    <property type="molecule type" value="Genomic_DNA"/>
</dbReference>
<dbReference type="GO" id="GO:0009245">
    <property type="term" value="P:lipid A biosynthetic process"/>
    <property type="evidence" value="ECO:0007669"/>
    <property type="project" value="UniProtKB-KW"/>
</dbReference>
<keyword evidence="2" id="KW-0441">Lipid A biosynthesis</keyword>
<dbReference type="EC" id="2.3.1.-" evidence="8"/>
<evidence type="ECO:0000256" key="4">
    <source>
        <dbReference type="ARBA" id="ARBA00022737"/>
    </source>
</evidence>
<dbReference type="InterPro" id="IPR011004">
    <property type="entry name" value="Trimer_LpxA-like_sf"/>
</dbReference>
<dbReference type="InterPro" id="IPR020573">
    <property type="entry name" value="UDP_GlcNAc_AcTrfase_non-rep"/>
</dbReference>
<evidence type="ECO:0000256" key="5">
    <source>
        <dbReference type="ARBA" id="ARBA00023098"/>
    </source>
</evidence>
<dbReference type="Gene3D" id="2.160.10.10">
    <property type="entry name" value="Hexapeptide repeat proteins"/>
    <property type="match status" value="1"/>
</dbReference>
<dbReference type="SUPFAM" id="SSF51161">
    <property type="entry name" value="Trimeric LpxA-like enzymes"/>
    <property type="match status" value="1"/>
</dbReference>
<dbReference type="PANTHER" id="PTHR43378:SF2">
    <property type="entry name" value="UDP-3-O-ACYLGLUCOSAMINE N-ACYLTRANSFERASE 1, MITOCHONDRIAL-RELATED"/>
    <property type="match status" value="1"/>
</dbReference>
<protein>
    <submittedName>
        <fullName evidence="8">UDP-3-O-[3-hydroxymyristoyl] glucosamine N-acyltransferase</fullName>
        <ecNumber evidence="8">2.3.1.-</ecNumber>
    </submittedName>
</protein>
<dbReference type="Pfam" id="PF04613">
    <property type="entry name" value="LpxD"/>
    <property type="match status" value="1"/>
</dbReference>
<dbReference type="InterPro" id="IPR007691">
    <property type="entry name" value="LpxD"/>
</dbReference>
<evidence type="ECO:0000256" key="6">
    <source>
        <dbReference type="ARBA" id="ARBA00023315"/>
    </source>
</evidence>
<keyword evidence="4" id="KW-0677">Repeat</keyword>
<evidence type="ECO:0000256" key="2">
    <source>
        <dbReference type="ARBA" id="ARBA00022556"/>
    </source>
</evidence>
<evidence type="ECO:0000313" key="8">
    <source>
        <dbReference type="EMBL" id="VAY88071.1"/>
    </source>
</evidence>
<dbReference type="PANTHER" id="PTHR43378">
    <property type="entry name" value="UDP-3-O-ACYLGLUCOSAMINE N-ACYLTRANSFERASE"/>
    <property type="match status" value="1"/>
</dbReference>
<name>A0A3B1E6W6_9ZZZZ</name>
<feature type="domain" description="UDP-3-O-[3-hydroxymyristoyl] glucosamine N-acyltransferase non-repeat region" evidence="7">
    <location>
        <begin position="21"/>
        <end position="89"/>
    </location>
</feature>
<dbReference type="AlphaFoldDB" id="A0A3B1E6W6"/>
<reference evidence="8" key="1">
    <citation type="submission" date="2018-10" db="EMBL/GenBank/DDBJ databases">
        <authorList>
            <person name="Aoki K."/>
        </authorList>
    </citation>
    <scope>NUCLEOTIDE SEQUENCE</scope>
</reference>
<keyword evidence="5" id="KW-0443">Lipid metabolism</keyword>
<dbReference type="GO" id="GO:0016020">
    <property type="term" value="C:membrane"/>
    <property type="evidence" value="ECO:0007669"/>
    <property type="project" value="GOC"/>
</dbReference>
<evidence type="ECO:0000256" key="1">
    <source>
        <dbReference type="ARBA" id="ARBA00022516"/>
    </source>
</evidence>
<keyword evidence="1" id="KW-0444">Lipid biosynthesis</keyword>
<proteinExistence type="predicted"/>
<dbReference type="CDD" id="cd03352">
    <property type="entry name" value="LbH_LpxD"/>
    <property type="match status" value="1"/>
</dbReference>
<dbReference type="Pfam" id="PF00132">
    <property type="entry name" value="Hexapep"/>
    <property type="match status" value="1"/>
</dbReference>
<evidence type="ECO:0000256" key="3">
    <source>
        <dbReference type="ARBA" id="ARBA00022679"/>
    </source>
</evidence>
<keyword evidence="6 8" id="KW-0012">Acyltransferase</keyword>
<dbReference type="Gene3D" id="3.40.1390.10">
    <property type="entry name" value="MurE/MurF, N-terminal domain"/>
    <property type="match status" value="1"/>
</dbReference>
<dbReference type="NCBIfam" id="TIGR01853">
    <property type="entry name" value="lipid_A_lpxD"/>
    <property type="match status" value="1"/>
</dbReference>
<gene>
    <name evidence="8" type="ORF">MNB_ARC-1_955</name>
</gene>
<organism evidence="8">
    <name type="scientific">hydrothermal vent metagenome</name>
    <dbReference type="NCBI Taxonomy" id="652676"/>
    <lineage>
        <taxon>unclassified sequences</taxon>
        <taxon>metagenomes</taxon>
        <taxon>ecological metagenomes</taxon>
    </lineage>
</organism>
<dbReference type="InterPro" id="IPR001451">
    <property type="entry name" value="Hexapep"/>
</dbReference>
<dbReference type="GO" id="GO:0016410">
    <property type="term" value="F:N-acyltransferase activity"/>
    <property type="evidence" value="ECO:0007669"/>
    <property type="project" value="InterPro"/>
</dbReference>
<evidence type="ECO:0000259" key="7">
    <source>
        <dbReference type="Pfam" id="PF04613"/>
    </source>
</evidence>
<sequence>MKIKEILKLTSSHIENKEFENIDISSLNTLKDATDKDLSFFNNFKYKQSLLETKALAVVVAEENKQYVPKKCIAIINPRPNLVMAKLSKHFFDKKYNIEENAPSIDSSSIIDEKAHIGFNAKIGKNTKIMAGAYVGNNVSIGDNCIIYPNVSIYDFCTIKDNTFIHSNTTIGADGFGYEIDEQHNPIKIYHIGNVEIGSNVEIGVNTAIDKGVLSSTKIGDYCKIDNLINIAHNCVFGNKVAVMGGCTFAGSVTIGNNVIIYGESSFVGHISICDNTTIMAKSVVLKNITKSGTYAGFPVIEHKKWLKQQVILRKLIAKNEI</sequence>
<accession>A0A3B1E6W6</accession>
<dbReference type="NCBIfam" id="NF002060">
    <property type="entry name" value="PRK00892.1"/>
    <property type="match status" value="1"/>
</dbReference>
<keyword evidence="3 8" id="KW-0808">Transferase</keyword>